<dbReference type="AlphaFoldDB" id="A0A8J4PWX9"/>
<reference evidence="2" key="1">
    <citation type="submission" date="2020-01" db="EMBL/GenBank/DDBJ databases">
        <title>Development of genomics and gene disruption for Polysphondylium violaceum indicates a role for the polyketide synthase stlB in stalk morphogenesis.</title>
        <authorList>
            <person name="Narita B."/>
            <person name="Kawabe Y."/>
            <person name="Kin K."/>
            <person name="Saito T."/>
            <person name="Gibbs R."/>
            <person name="Kuspa A."/>
            <person name="Muzny D."/>
            <person name="Queller D."/>
            <person name="Richards S."/>
            <person name="Strassman J."/>
            <person name="Sucgang R."/>
            <person name="Worley K."/>
            <person name="Schaap P."/>
        </authorList>
    </citation>
    <scope>NUCLEOTIDE SEQUENCE</scope>
    <source>
        <strain evidence="2">QSvi11</strain>
    </source>
</reference>
<dbReference type="Proteomes" id="UP000695562">
    <property type="component" value="Unassembled WGS sequence"/>
</dbReference>
<proteinExistence type="predicted"/>
<feature type="transmembrane region" description="Helical" evidence="1">
    <location>
        <begin position="97"/>
        <end position="115"/>
    </location>
</feature>
<keyword evidence="1" id="KW-1133">Transmembrane helix</keyword>
<evidence type="ECO:0000313" key="3">
    <source>
        <dbReference type="Proteomes" id="UP000695562"/>
    </source>
</evidence>
<evidence type="ECO:0000256" key="1">
    <source>
        <dbReference type="SAM" id="Phobius"/>
    </source>
</evidence>
<evidence type="ECO:0008006" key="4">
    <source>
        <dbReference type="Google" id="ProtNLM"/>
    </source>
</evidence>
<organism evidence="2 3">
    <name type="scientific">Polysphondylium violaceum</name>
    <dbReference type="NCBI Taxonomy" id="133409"/>
    <lineage>
        <taxon>Eukaryota</taxon>
        <taxon>Amoebozoa</taxon>
        <taxon>Evosea</taxon>
        <taxon>Eumycetozoa</taxon>
        <taxon>Dictyostelia</taxon>
        <taxon>Dictyosteliales</taxon>
        <taxon>Dictyosteliaceae</taxon>
        <taxon>Polysphondylium</taxon>
    </lineage>
</organism>
<evidence type="ECO:0000313" key="2">
    <source>
        <dbReference type="EMBL" id="KAF2073449.1"/>
    </source>
</evidence>
<feature type="transmembrane region" description="Helical" evidence="1">
    <location>
        <begin position="47"/>
        <end position="71"/>
    </location>
</feature>
<gene>
    <name evidence="2" type="ORF">CYY_005234</name>
</gene>
<name>A0A8J4PWX9_9MYCE</name>
<keyword evidence="1" id="KW-0472">Membrane</keyword>
<keyword evidence="1" id="KW-0812">Transmembrane</keyword>
<keyword evidence="3" id="KW-1185">Reference proteome</keyword>
<feature type="transmembrane region" description="Helical" evidence="1">
    <location>
        <begin position="150"/>
        <end position="167"/>
    </location>
</feature>
<accession>A0A8J4PWX9</accession>
<feature type="transmembrane region" description="Helical" evidence="1">
    <location>
        <begin position="20"/>
        <end position="41"/>
    </location>
</feature>
<dbReference type="EMBL" id="AJWJ01000203">
    <property type="protein sequence ID" value="KAF2073449.1"/>
    <property type="molecule type" value="Genomic_DNA"/>
</dbReference>
<comment type="caution">
    <text evidence="2">The sequence shown here is derived from an EMBL/GenBank/DDBJ whole genome shotgun (WGS) entry which is preliminary data.</text>
</comment>
<protein>
    <recommendedName>
        <fullName evidence="4">UbiA prenyltransferase family protein</fullName>
    </recommendedName>
</protein>
<sequence>MDLFLAVYYNLQPFRLKTKLFGGEICVILFYNSILNLSFFLQTGITIWTISSTSLPRIILIVWGMLVNLYVDMEDDKKDSSTANTSAIIFGETLSKYLIIGMPIITYGLTIHYAFLSGNLYTNLALLSIPQIAEVVQLALKKQKLSKPKFFKSTLMFNFLFGIGVLIQ</sequence>